<dbReference type="Gene3D" id="3.40.50.720">
    <property type="entry name" value="NAD(P)-binding Rossmann-like Domain"/>
    <property type="match status" value="1"/>
</dbReference>
<dbReference type="EMBL" id="BMJQ01000019">
    <property type="protein sequence ID" value="GGF42923.1"/>
    <property type="molecule type" value="Genomic_DNA"/>
</dbReference>
<dbReference type="GO" id="GO:0016616">
    <property type="term" value="F:oxidoreductase activity, acting on the CH-OH group of donors, NAD or NADP as acceptor"/>
    <property type="evidence" value="ECO:0007669"/>
    <property type="project" value="TreeGrafter"/>
</dbReference>
<comment type="similarity">
    <text evidence="1">Belongs to the short-chain dehydrogenases/reductases (SDR) family.</text>
</comment>
<proteinExistence type="inferred from homology"/>
<evidence type="ECO:0000256" key="1">
    <source>
        <dbReference type="ARBA" id="ARBA00006484"/>
    </source>
</evidence>
<dbReference type="PRINTS" id="PR00080">
    <property type="entry name" value="SDRFAMILY"/>
</dbReference>
<reference evidence="2" key="1">
    <citation type="journal article" date="2014" name="Int. J. Syst. Evol. Microbiol.">
        <title>Complete genome sequence of Corynebacterium casei LMG S-19264T (=DSM 44701T), isolated from a smear-ripened cheese.</title>
        <authorList>
            <consortium name="US DOE Joint Genome Institute (JGI-PGF)"/>
            <person name="Walter F."/>
            <person name="Albersmeier A."/>
            <person name="Kalinowski J."/>
            <person name="Ruckert C."/>
        </authorList>
    </citation>
    <scope>NUCLEOTIDE SEQUENCE</scope>
    <source>
        <strain evidence="2">CGMCC 1.15725</strain>
    </source>
</reference>
<dbReference type="GO" id="GO:0030497">
    <property type="term" value="P:fatty acid elongation"/>
    <property type="evidence" value="ECO:0007669"/>
    <property type="project" value="TreeGrafter"/>
</dbReference>
<name>A0A8J3E6B1_9PROT</name>
<organism evidence="2 3">
    <name type="scientific">Aliidongia dinghuensis</name>
    <dbReference type="NCBI Taxonomy" id="1867774"/>
    <lineage>
        <taxon>Bacteria</taxon>
        <taxon>Pseudomonadati</taxon>
        <taxon>Pseudomonadota</taxon>
        <taxon>Alphaproteobacteria</taxon>
        <taxon>Rhodospirillales</taxon>
        <taxon>Dongiaceae</taxon>
        <taxon>Aliidongia</taxon>
    </lineage>
</organism>
<dbReference type="AlphaFoldDB" id="A0A8J3E6B1"/>
<protein>
    <submittedName>
        <fullName evidence="2">Beta-ketoacyl-ACP reductase</fullName>
    </submittedName>
</protein>
<evidence type="ECO:0000313" key="3">
    <source>
        <dbReference type="Proteomes" id="UP000646365"/>
    </source>
</evidence>
<dbReference type="InterPro" id="IPR002347">
    <property type="entry name" value="SDR_fam"/>
</dbReference>
<dbReference type="InterPro" id="IPR036291">
    <property type="entry name" value="NAD(P)-bd_dom_sf"/>
</dbReference>
<comment type="caution">
    <text evidence="2">The sequence shown here is derived from an EMBL/GenBank/DDBJ whole genome shotgun (WGS) entry which is preliminary data.</text>
</comment>
<dbReference type="Proteomes" id="UP000646365">
    <property type="component" value="Unassembled WGS sequence"/>
</dbReference>
<evidence type="ECO:0000313" key="2">
    <source>
        <dbReference type="EMBL" id="GGF42923.1"/>
    </source>
</evidence>
<dbReference type="SUPFAM" id="SSF51735">
    <property type="entry name" value="NAD(P)-binding Rossmann-fold domains"/>
    <property type="match status" value="1"/>
</dbReference>
<dbReference type="PANTHER" id="PTHR42760">
    <property type="entry name" value="SHORT-CHAIN DEHYDROGENASES/REDUCTASES FAMILY MEMBER"/>
    <property type="match status" value="1"/>
</dbReference>
<sequence>MKRVALVTGGGRGIGAEIARVLADAGCRVAVADIDVANAAATAAALPGEGHLGLGVDVSDERAVEAGFDRVEAELGPVAVLICAAGKLLLQDGRRPLITETNLDNWQEMLAVNTTGPFLCARAFLRRRAEKAVPHGRIVTFSSCAAQLGGYNASAAYIAAKAAVLGLTKAIAREAAPLGITANAVAPGIINTEMLRLAAGGAGQTPASPASVPLGRIGTPREVADAVAFLASEAASYVTGTTMDVNGGYRMQ</sequence>
<keyword evidence="3" id="KW-1185">Reference proteome</keyword>
<gene>
    <name evidence="2" type="primary">fabG</name>
    <name evidence="2" type="ORF">GCM10011611_56660</name>
</gene>
<dbReference type="Pfam" id="PF13561">
    <property type="entry name" value="adh_short_C2"/>
    <property type="match status" value="1"/>
</dbReference>
<reference evidence="2" key="2">
    <citation type="submission" date="2020-09" db="EMBL/GenBank/DDBJ databases">
        <authorList>
            <person name="Sun Q."/>
            <person name="Zhou Y."/>
        </authorList>
    </citation>
    <scope>NUCLEOTIDE SEQUENCE</scope>
    <source>
        <strain evidence="2">CGMCC 1.15725</strain>
    </source>
</reference>
<dbReference type="PANTHER" id="PTHR42760:SF40">
    <property type="entry name" value="3-OXOACYL-[ACYL-CARRIER-PROTEIN] REDUCTASE, CHLOROPLASTIC"/>
    <property type="match status" value="1"/>
</dbReference>
<dbReference type="FunFam" id="3.40.50.720:FF:000084">
    <property type="entry name" value="Short-chain dehydrogenase reductase"/>
    <property type="match status" value="1"/>
</dbReference>
<dbReference type="PRINTS" id="PR00081">
    <property type="entry name" value="GDHRDH"/>
</dbReference>
<accession>A0A8J3E6B1</accession>